<evidence type="ECO:0000313" key="3">
    <source>
        <dbReference type="EMBL" id="RNB82037.1"/>
    </source>
</evidence>
<dbReference type="OrthoDB" id="9809781at2"/>
<dbReference type="Pfam" id="PF09992">
    <property type="entry name" value="NAGPA"/>
    <property type="match status" value="1"/>
</dbReference>
<feature type="domain" description="SLH" evidence="2">
    <location>
        <begin position="879"/>
        <end position="938"/>
    </location>
</feature>
<evidence type="ECO:0000256" key="1">
    <source>
        <dbReference type="SAM" id="SignalP"/>
    </source>
</evidence>
<dbReference type="AlphaFoldDB" id="A0A3M8D3K4"/>
<dbReference type="PANTHER" id="PTHR40446">
    <property type="entry name" value="N-ACETYLGLUCOSAMINE-1-PHOSPHODIESTER ALPHA-N-ACETYLGLUCOSAMINIDASE"/>
    <property type="match status" value="1"/>
</dbReference>
<accession>A0A3M8D3K4</accession>
<dbReference type="InterPro" id="IPR018711">
    <property type="entry name" value="NAGPA"/>
</dbReference>
<gene>
    <name evidence="3" type="ORF">EDM56_24550</name>
</gene>
<feature type="domain" description="SLH" evidence="2">
    <location>
        <begin position="939"/>
        <end position="1002"/>
    </location>
</feature>
<feature type="signal peptide" evidence="1">
    <location>
        <begin position="1"/>
        <end position="24"/>
    </location>
</feature>
<evidence type="ECO:0000313" key="4">
    <source>
        <dbReference type="Proteomes" id="UP000271031"/>
    </source>
</evidence>
<reference evidence="3 4" key="1">
    <citation type="submission" date="2018-10" db="EMBL/GenBank/DDBJ databases">
        <title>Phylogenomics of Brevibacillus.</title>
        <authorList>
            <person name="Dunlap C."/>
        </authorList>
    </citation>
    <scope>NUCLEOTIDE SEQUENCE [LARGE SCALE GENOMIC DNA]</scope>
    <source>
        <strain evidence="3 4">JCM 15716</strain>
    </source>
</reference>
<name>A0A3M8D3K4_9BACL</name>
<feature type="chain" id="PRO_5038644277" description="SLH domain-containing protein" evidence="1">
    <location>
        <begin position="25"/>
        <end position="1054"/>
    </location>
</feature>
<feature type="domain" description="SLH" evidence="2">
    <location>
        <begin position="1003"/>
        <end position="1054"/>
    </location>
</feature>
<dbReference type="Pfam" id="PF00395">
    <property type="entry name" value="SLH"/>
    <property type="match status" value="3"/>
</dbReference>
<keyword evidence="1" id="KW-0732">Signal</keyword>
<organism evidence="3 4">
    <name type="scientific">Brevibacillus fluminis</name>
    <dbReference type="NCBI Taxonomy" id="511487"/>
    <lineage>
        <taxon>Bacteria</taxon>
        <taxon>Bacillati</taxon>
        <taxon>Bacillota</taxon>
        <taxon>Bacilli</taxon>
        <taxon>Bacillales</taxon>
        <taxon>Paenibacillaceae</taxon>
        <taxon>Brevibacillus</taxon>
    </lineage>
</organism>
<keyword evidence="4" id="KW-1185">Reference proteome</keyword>
<evidence type="ECO:0000259" key="2">
    <source>
        <dbReference type="PROSITE" id="PS51272"/>
    </source>
</evidence>
<dbReference type="InterPro" id="IPR001119">
    <property type="entry name" value="SLH_dom"/>
</dbReference>
<dbReference type="PANTHER" id="PTHR40446:SF2">
    <property type="entry name" value="N-ACETYLGLUCOSAMINE-1-PHOSPHODIESTER ALPHA-N-ACETYLGLUCOSAMINIDASE"/>
    <property type="match status" value="1"/>
</dbReference>
<proteinExistence type="predicted"/>
<sequence length="1054" mass="113713">MKKHKVLSLVTASVIAWGAIFPLAANVAEARVVTSPLSIMWQQTIGEGASLIKYTKSFGDQQVTVFVTKADLNNQYLEVKPVYGTDGLLTQKQTVTQMARETGAISAINADFFNMTKRGAPFGQVLKDGEVISSMGQIDYWYSLGITDDKTAAIEHFTFSGKVTAPSGVTFPLRGINKEEYNTTKGKSHLDQLNMYTPKFGKTSLGTISGYQNIVEVVFDNNVAKEVRINQPGAVIPPNGYVLWGQGAAANFLLQQFPVGSTAQVDYQNAPTDRNWMQAVGGQLLLVNQGKAITSFNVDSSVKGLNARTAVGVSQDGKTMYMVAVDTASSSGLSLEELAQIMVEIGAYKAVNFDGGGSTTMSARMLGETDVRAINTPKGGAERRVPTGLAIYNTAPPGDLLGFQINGPTEVLIGQAAEFSTKAYDTHYLPYTIKPDQINWQVGADAGTFEQNKFIPSRSGTTTITATVGNVSQKRDVSVITGKDIAQIIVGPNPINIAPGQTLGLDIKLKTKKGQMIAATPKSVTISVDSPLASVNDKLQLIAGDQVGKANLKVTYDGISTTVPVNIGAFEQPWLTFDNQPSMYHTAYPDSLSSHGSFTAVSAGGNDPVFRTKKAAKLTYNFAGAPESDSRIAYGRLGSKPEDIPGKPFGMGLWVYGDSSNHWLRAEVLDAKGKVYYVDLAKRIDWTGWQQVKGYFPAAATYPLQLRSIYVVDPAENNEILPESGTVYFDEASLLYPAESAVKPSGKTVQTSTPGTLSLGAELDMSYSFAATSSFLDTVSLGVNSIINQQLPGYVPADYAFTVKPGALKAGKQDQFGNTTSTVKLTAKNWIKGKGIGLLYVNEANQTFDPLIGQVDDQGKWVYPVNAYGTYIPYYLDKPADVPFVDIINHPAKDEITYMAQKGLVKGITNELFGPENSLTRAQFVTLLARVFAWELPAKPKLSFKDAIPDYAQGPVQVALTKGLVKGYTDKTFRPDQAVTRAEAAVILDRILQKKAQPVQAPADKKAWPQWASAAINNVAGQGLMDNQNGKFEPNKPTTRAVTAVALYRILQKK</sequence>
<dbReference type="EMBL" id="RHHQ01000021">
    <property type="protein sequence ID" value="RNB82037.1"/>
    <property type="molecule type" value="Genomic_DNA"/>
</dbReference>
<dbReference type="Gene3D" id="2.60.120.430">
    <property type="entry name" value="Galactose-binding lectin"/>
    <property type="match status" value="1"/>
</dbReference>
<dbReference type="PROSITE" id="PS51272">
    <property type="entry name" value="SLH"/>
    <property type="match status" value="3"/>
</dbReference>
<dbReference type="RefSeq" id="WP_122920571.1">
    <property type="nucleotide sequence ID" value="NZ_RHHQ01000021.1"/>
</dbReference>
<dbReference type="Proteomes" id="UP000271031">
    <property type="component" value="Unassembled WGS sequence"/>
</dbReference>
<comment type="caution">
    <text evidence="3">The sequence shown here is derived from an EMBL/GenBank/DDBJ whole genome shotgun (WGS) entry which is preliminary data.</text>
</comment>
<protein>
    <recommendedName>
        <fullName evidence="2">SLH domain-containing protein</fullName>
    </recommendedName>
</protein>